<organism evidence="2 3">
    <name type="scientific">Saponaria officinalis</name>
    <name type="common">Common soapwort</name>
    <name type="synonym">Lychnis saponaria</name>
    <dbReference type="NCBI Taxonomy" id="3572"/>
    <lineage>
        <taxon>Eukaryota</taxon>
        <taxon>Viridiplantae</taxon>
        <taxon>Streptophyta</taxon>
        <taxon>Embryophyta</taxon>
        <taxon>Tracheophyta</taxon>
        <taxon>Spermatophyta</taxon>
        <taxon>Magnoliopsida</taxon>
        <taxon>eudicotyledons</taxon>
        <taxon>Gunneridae</taxon>
        <taxon>Pentapetalae</taxon>
        <taxon>Caryophyllales</taxon>
        <taxon>Caryophyllaceae</taxon>
        <taxon>Caryophylleae</taxon>
        <taxon>Saponaria</taxon>
    </lineage>
</organism>
<accession>A0AAW1K920</accession>
<dbReference type="EMBL" id="JBDFQZ010000006">
    <property type="protein sequence ID" value="KAK9714377.1"/>
    <property type="molecule type" value="Genomic_DNA"/>
</dbReference>
<keyword evidence="3" id="KW-1185">Reference proteome</keyword>
<comment type="caution">
    <text evidence="2">The sequence shown here is derived from an EMBL/GenBank/DDBJ whole genome shotgun (WGS) entry which is preliminary data.</text>
</comment>
<reference evidence="2" key="1">
    <citation type="submission" date="2024-03" db="EMBL/GenBank/DDBJ databases">
        <title>WGS assembly of Saponaria officinalis var. Norfolk2.</title>
        <authorList>
            <person name="Jenkins J."/>
            <person name="Shu S."/>
            <person name="Grimwood J."/>
            <person name="Barry K."/>
            <person name="Goodstein D."/>
            <person name="Schmutz J."/>
            <person name="Leebens-Mack J."/>
            <person name="Osbourn A."/>
        </authorList>
    </citation>
    <scope>NUCLEOTIDE SEQUENCE [LARGE SCALE GENOMIC DNA]</scope>
    <source>
        <strain evidence="2">JIC</strain>
    </source>
</reference>
<feature type="region of interest" description="Disordered" evidence="1">
    <location>
        <begin position="1"/>
        <end position="48"/>
    </location>
</feature>
<proteinExistence type="predicted"/>
<evidence type="ECO:0000313" key="2">
    <source>
        <dbReference type="EMBL" id="KAK9714377.1"/>
    </source>
</evidence>
<dbReference type="AlphaFoldDB" id="A0AAW1K920"/>
<evidence type="ECO:0000313" key="3">
    <source>
        <dbReference type="Proteomes" id="UP001443914"/>
    </source>
</evidence>
<name>A0AAW1K920_SAPOF</name>
<dbReference type="Proteomes" id="UP001443914">
    <property type="component" value="Unassembled WGS sequence"/>
</dbReference>
<feature type="compositionally biased region" description="Polar residues" evidence="1">
    <location>
        <begin position="1"/>
        <end position="12"/>
    </location>
</feature>
<protein>
    <submittedName>
        <fullName evidence="2">Uncharacterized protein</fullName>
    </submittedName>
</protein>
<gene>
    <name evidence="2" type="ORF">RND81_06G089800</name>
</gene>
<evidence type="ECO:0000256" key="1">
    <source>
        <dbReference type="SAM" id="MobiDB-lite"/>
    </source>
</evidence>
<feature type="compositionally biased region" description="Basic and acidic residues" evidence="1">
    <location>
        <begin position="14"/>
        <end position="33"/>
    </location>
</feature>
<sequence>MKMYTKTITSQELKGIKQEAEETPKTPTSDENKIPAPRSPPPAPRKRRRVAMQCVRKLEFFEHRSTIPTEQAVQEFLTSSFDHINSRKLLKRSSSLAFDRLTSNSVSIATQII</sequence>